<dbReference type="SUPFAM" id="SSF159283">
    <property type="entry name" value="Guanosine diphospho-D-mannose pyrophosphorylase/mannose-6-phosphate isomerase linker domain"/>
    <property type="match status" value="1"/>
</dbReference>
<evidence type="ECO:0000259" key="2">
    <source>
        <dbReference type="Pfam" id="PF22640"/>
    </source>
</evidence>
<sequence length="362" mass="41328">MLCALIMAGGKGERFWPLSTDKKPKQFLKLLGKKTMIQMTVERLLPLISADRIFIVTGKRYVHLVKKQLPDLSENNIIVEPVGRNTAPCIALSAFYIRRHCKDNATILVIPSDHLVVDENRFRNTIAYGADFIQNNESSIVTLGIKPDRPETGYGYIQFDSQGAVNEAAITSSEGSNNFHVYRVEKFVEKPDADTAGKYIEKGNFLWNGGMFIWKCSTILELTKRYLNNTYKILESIFKEENEKFSSSLEKEYPQVDSISVDYGIMEKTENIYVIPSNFGWDDIGTWHAVERYREKDNDNNVCMGDIRSLRSSNNIVYSENKPIVIVGLEDVFVVESDDIIFVGKKEDIERIKEIKGKINKH</sequence>
<dbReference type="RefSeq" id="WP_369869218.1">
    <property type="nucleotide sequence ID" value="NZ_JBGFFE010000020.1"/>
</dbReference>
<dbReference type="Pfam" id="PF00483">
    <property type="entry name" value="NTP_transferase"/>
    <property type="match status" value="1"/>
</dbReference>
<name>A0ABV4DZQ5_9CLOT</name>
<dbReference type="CDD" id="cd02509">
    <property type="entry name" value="GDP-M1P_Guanylyltransferase"/>
    <property type="match status" value="1"/>
</dbReference>
<evidence type="ECO:0000313" key="3">
    <source>
        <dbReference type="EMBL" id="MEY8764360.1"/>
    </source>
</evidence>
<keyword evidence="3" id="KW-0548">Nucleotidyltransferase</keyword>
<dbReference type="InterPro" id="IPR051161">
    <property type="entry name" value="Mannose-6P_isomerase_type2"/>
</dbReference>
<gene>
    <name evidence="3" type="ORF">AB8S09_12040</name>
</gene>
<dbReference type="PANTHER" id="PTHR46390:SF1">
    <property type="entry name" value="MANNOSE-1-PHOSPHATE GUANYLYLTRANSFERASE"/>
    <property type="match status" value="1"/>
</dbReference>
<organism evidence="3 4">
    <name type="scientific">Clostridium lapidicellarium</name>
    <dbReference type="NCBI Taxonomy" id="3240931"/>
    <lineage>
        <taxon>Bacteria</taxon>
        <taxon>Bacillati</taxon>
        <taxon>Bacillota</taxon>
        <taxon>Clostridia</taxon>
        <taxon>Eubacteriales</taxon>
        <taxon>Clostridiaceae</taxon>
        <taxon>Clostridium</taxon>
    </lineage>
</organism>
<dbReference type="Proteomes" id="UP001565220">
    <property type="component" value="Unassembled WGS sequence"/>
</dbReference>
<dbReference type="PANTHER" id="PTHR46390">
    <property type="entry name" value="MANNOSE-1-PHOSPHATE GUANYLYLTRANSFERASE"/>
    <property type="match status" value="1"/>
</dbReference>
<dbReference type="Pfam" id="PF22640">
    <property type="entry name" value="ManC_GMP_beta-helix"/>
    <property type="match status" value="1"/>
</dbReference>
<dbReference type="InterPro" id="IPR029044">
    <property type="entry name" value="Nucleotide-diphossugar_trans"/>
</dbReference>
<dbReference type="GO" id="GO:0016779">
    <property type="term" value="F:nucleotidyltransferase activity"/>
    <property type="evidence" value="ECO:0007669"/>
    <property type="project" value="UniProtKB-KW"/>
</dbReference>
<keyword evidence="4" id="KW-1185">Reference proteome</keyword>
<protein>
    <submittedName>
        <fullName evidence="3">Mannose-1-phosphate guanylyltransferase</fullName>
    </submittedName>
</protein>
<evidence type="ECO:0000259" key="1">
    <source>
        <dbReference type="Pfam" id="PF00483"/>
    </source>
</evidence>
<keyword evidence="3" id="KW-0808">Transferase</keyword>
<feature type="domain" description="Nucleotidyl transferase" evidence="1">
    <location>
        <begin position="4"/>
        <end position="296"/>
    </location>
</feature>
<dbReference type="Gene3D" id="3.90.550.10">
    <property type="entry name" value="Spore Coat Polysaccharide Biosynthesis Protein SpsA, Chain A"/>
    <property type="match status" value="1"/>
</dbReference>
<evidence type="ECO:0000313" key="4">
    <source>
        <dbReference type="Proteomes" id="UP001565220"/>
    </source>
</evidence>
<proteinExistence type="predicted"/>
<dbReference type="EMBL" id="JBGFFE010000020">
    <property type="protein sequence ID" value="MEY8764360.1"/>
    <property type="molecule type" value="Genomic_DNA"/>
</dbReference>
<reference evidence="3 4" key="1">
    <citation type="submission" date="2024-08" db="EMBL/GenBank/DDBJ databases">
        <title>Clostridium lapicellarii sp. nov., and Clostridium renhuaiense sp. nov., two species isolated from the mud in a fermentation cellar used for producing sauce-flavour Chinese liquors.</title>
        <authorList>
            <person name="Yang F."/>
            <person name="Wang H."/>
            <person name="Chen L.Q."/>
            <person name="Zhou N."/>
            <person name="Lu J.J."/>
            <person name="Pu X.X."/>
            <person name="Wan B."/>
            <person name="Wang L."/>
            <person name="Liu S.J."/>
        </authorList>
    </citation>
    <scope>NUCLEOTIDE SEQUENCE [LARGE SCALE GENOMIC DNA]</scope>
    <source>
        <strain evidence="3 4">MT-113</strain>
    </source>
</reference>
<dbReference type="SUPFAM" id="SSF53448">
    <property type="entry name" value="Nucleotide-diphospho-sugar transferases"/>
    <property type="match status" value="1"/>
</dbReference>
<dbReference type="InterPro" id="IPR005835">
    <property type="entry name" value="NTP_transferase_dom"/>
</dbReference>
<feature type="domain" description="MannoseP isomerase/GMP-like beta-helix" evidence="2">
    <location>
        <begin position="310"/>
        <end position="355"/>
    </location>
</feature>
<accession>A0ABV4DZQ5</accession>
<dbReference type="InterPro" id="IPR054566">
    <property type="entry name" value="ManC/GMP-like_b-helix"/>
</dbReference>
<dbReference type="InterPro" id="IPR049577">
    <property type="entry name" value="GMPP_N"/>
</dbReference>
<comment type="caution">
    <text evidence="3">The sequence shown here is derived from an EMBL/GenBank/DDBJ whole genome shotgun (WGS) entry which is preliminary data.</text>
</comment>